<name>A0ABN8M5I2_9CNID</name>
<keyword evidence="4" id="KW-0418">Kinase</keyword>
<feature type="domain" description="AGC-kinase C-terminal" evidence="6">
    <location>
        <begin position="18"/>
        <end position="64"/>
    </location>
</feature>
<keyword evidence="8" id="KW-1185">Reference proteome</keyword>
<dbReference type="InterPro" id="IPR017892">
    <property type="entry name" value="Pkinase_C"/>
</dbReference>
<dbReference type="SMART" id="SM00133">
    <property type="entry name" value="S_TK_X"/>
    <property type="match status" value="1"/>
</dbReference>
<dbReference type="Gene3D" id="3.30.200.20">
    <property type="entry name" value="Phosphorylase Kinase, domain 1"/>
    <property type="match status" value="1"/>
</dbReference>
<keyword evidence="1" id="KW-0723">Serine/threonine-protein kinase</keyword>
<dbReference type="Proteomes" id="UP001159427">
    <property type="component" value="Unassembled WGS sequence"/>
</dbReference>
<evidence type="ECO:0000313" key="7">
    <source>
        <dbReference type="EMBL" id="CAH3022040.1"/>
    </source>
</evidence>
<evidence type="ECO:0000256" key="2">
    <source>
        <dbReference type="ARBA" id="ARBA00022679"/>
    </source>
</evidence>
<keyword evidence="2" id="KW-0808">Transferase</keyword>
<dbReference type="EMBL" id="CALNXI010000203">
    <property type="protein sequence ID" value="CAH3022040.1"/>
    <property type="molecule type" value="Genomic_DNA"/>
</dbReference>
<evidence type="ECO:0000256" key="4">
    <source>
        <dbReference type="ARBA" id="ARBA00022777"/>
    </source>
</evidence>
<evidence type="ECO:0000256" key="3">
    <source>
        <dbReference type="ARBA" id="ARBA00022741"/>
    </source>
</evidence>
<gene>
    <name evidence="7" type="ORF">PEVE_00013873</name>
</gene>
<dbReference type="PANTHER" id="PTHR24351">
    <property type="entry name" value="RIBOSOMAL PROTEIN S6 KINASE"/>
    <property type="match status" value="1"/>
</dbReference>
<keyword evidence="5" id="KW-0067">ATP-binding</keyword>
<reference evidence="7 8" key="1">
    <citation type="submission" date="2022-05" db="EMBL/GenBank/DDBJ databases">
        <authorList>
            <consortium name="Genoscope - CEA"/>
            <person name="William W."/>
        </authorList>
    </citation>
    <scope>NUCLEOTIDE SEQUENCE [LARGE SCALE GENOMIC DNA]</scope>
</reference>
<evidence type="ECO:0000313" key="8">
    <source>
        <dbReference type="Proteomes" id="UP001159427"/>
    </source>
</evidence>
<feature type="non-terminal residue" evidence="7">
    <location>
        <position position="64"/>
    </location>
</feature>
<feature type="non-terminal residue" evidence="7">
    <location>
        <position position="1"/>
    </location>
</feature>
<organism evidence="7 8">
    <name type="scientific">Porites evermanni</name>
    <dbReference type="NCBI Taxonomy" id="104178"/>
    <lineage>
        <taxon>Eukaryota</taxon>
        <taxon>Metazoa</taxon>
        <taxon>Cnidaria</taxon>
        <taxon>Anthozoa</taxon>
        <taxon>Hexacorallia</taxon>
        <taxon>Scleractinia</taxon>
        <taxon>Fungiina</taxon>
        <taxon>Poritidae</taxon>
        <taxon>Porites</taxon>
    </lineage>
</organism>
<dbReference type="Gene3D" id="1.10.510.10">
    <property type="entry name" value="Transferase(Phosphotransferase) domain 1"/>
    <property type="match status" value="1"/>
</dbReference>
<evidence type="ECO:0000259" key="6">
    <source>
        <dbReference type="PROSITE" id="PS51285"/>
    </source>
</evidence>
<sequence>LGGSPDDAKEVMRDPFFSKVNWDDILHKRVKPPFKPVVKFDTDVSNFHEDFTREPVKLSPPEGK</sequence>
<keyword evidence="3" id="KW-0547">Nucleotide-binding</keyword>
<protein>
    <recommendedName>
        <fullName evidence="6">AGC-kinase C-terminal domain-containing protein</fullName>
    </recommendedName>
</protein>
<accession>A0ABN8M5I2</accession>
<dbReference type="Pfam" id="PF00433">
    <property type="entry name" value="Pkinase_C"/>
    <property type="match status" value="1"/>
</dbReference>
<evidence type="ECO:0000256" key="5">
    <source>
        <dbReference type="ARBA" id="ARBA00022840"/>
    </source>
</evidence>
<evidence type="ECO:0000256" key="1">
    <source>
        <dbReference type="ARBA" id="ARBA00022527"/>
    </source>
</evidence>
<comment type="caution">
    <text evidence="7">The sequence shown here is derived from an EMBL/GenBank/DDBJ whole genome shotgun (WGS) entry which is preliminary data.</text>
</comment>
<dbReference type="InterPro" id="IPR000961">
    <property type="entry name" value="AGC-kinase_C"/>
</dbReference>
<proteinExistence type="predicted"/>
<dbReference type="PROSITE" id="PS51285">
    <property type="entry name" value="AGC_KINASE_CTER"/>
    <property type="match status" value="1"/>
</dbReference>